<protein>
    <submittedName>
        <fullName evidence="1">Uncharacterized protein</fullName>
    </submittedName>
</protein>
<organism evidence="1 2">
    <name type="scientific">Crenothrix polyspora</name>
    <dbReference type="NCBI Taxonomy" id="360316"/>
    <lineage>
        <taxon>Bacteria</taxon>
        <taxon>Pseudomonadati</taxon>
        <taxon>Pseudomonadota</taxon>
        <taxon>Gammaproteobacteria</taxon>
        <taxon>Methylococcales</taxon>
        <taxon>Crenotrichaceae</taxon>
        <taxon>Crenothrix</taxon>
    </lineage>
</organism>
<accession>A0A1R4GZN3</accession>
<reference evidence="2" key="1">
    <citation type="submission" date="2017-02" db="EMBL/GenBank/DDBJ databases">
        <authorList>
            <person name="Daims H."/>
        </authorList>
    </citation>
    <scope>NUCLEOTIDE SEQUENCE [LARGE SCALE GENOMIC DNA]</scope>
</reference>
<dbReference type="AlphaFoldDB" id="A0A1R4GZN3"/>
<name>A0A1R4GZN3_9GAMM</name>
<proteinExistence type="predicted"/>
<dbReference type="EMBL" id="FUKJ01000020">
    <property type="protein sequence ID" value="SJM89415.1"/>
    <property type="molecule type" value="Genomic_DNA"/>
</dbReference>
<sequence length="52" mass="5927">MKKAAGIDTDDMGLYLHAFKPVKFMFHLITNSVPLYIIYTIPNVPKKSKVCQ</sequence>
<evidence type="ECO:0000313" key="1">
    <source>
        <dbReference type="EMBL" id="SJM89415.1"/>
    </source>
</evidence>
<gene>
    <name evidence="1" type="ORF">CRENPOLYSF2_1160002</name>
</gene>
<keyword evidence="2" id="KW-1185">Reference proteome</keyword>
<evidence type="ECO:0000313" key="2">
    <source>
        <dbReference type="Proteomes" id="UP000195442"/>
    </source>
</evidence>
<dbReference type="Proteomes" id="UP000195442">
    <property type="component" value="Unassembled WGS sequence"/>
</dbReference>